<keyword evidence="2" id="KW-1133">Transmembrane helix</keyword>
<evidence type="ECO:0000256" key="2">
    <source>
        <dbReference type="SAM" id="Phobius"/>
    </source>
</evidence>
<feature type="transmembrane region" description="Helical" evidence="2">
    <location>
        <begin position="12"/>
        <end position="29"/>
    </location>
</feature>
<protein>
    <submittedName>
        <fullName evidence="3">SCO family protein</fullName>
    </submittedName>
</protein>
<dbReference type="Proteomes" id="UP001056649">
    <property type="component" value="Chromosome"/>
</dbReference>
<dbReference type="InterPro" id="IPR036249">
    <property type="entry name" value="Thioredoxin-like_sf"/>
</dbReference>
<keyword evidence="2" id="KW-0472">Membrane</keyword>
<dbReference type="Pfam" id="PF02630">
    <property type="entry name" value="SCO1-SenC"/>
    <property type="match status" value="1"/>
</dbReference>
<keyword evidence="2" id="KW-0812">Transmembrane</keyword>
<comment type="similarity">
    <text evidence="1">Belongs to the SCO1/2 family.</text>
</comment>
<dbReference type="InterPro" id="IPR003782">
    <property type="entry name" value="SCO1/SenC"/>
</dbReference>
<evidence type="ECO:0000256" key="1">
    <source>
        <dbReference type="ARBA" id="ARBA00010996"/>
    </source>
</evidence>
<keyword evidence="4" id="KW-1185">Reference proteome</keyword>
<dbReference type="SUPFAM" id="SSF52833">
    <property type="entry name" value="Thioredoxin-like"/>
    <property type="match status" value="1"/>
</dbReference>
<evidence type="ECO:0000313" key="4">
    <source>
        <dbReference type="Proteomes" id="UP001056649"/>
    </source>
</evidence>
<proteinExistence type="inferred from homology"/>
<reference evidence="3" key="1">
    <citation type="journal article" date="2022" name="Mol. Ecol. Resour.">
        <title>The complete and closed genome of the facultative generalist Candidatus Endoriftia persephone from deep-sea hydrothermal vents.</title>
        <authorList>
            <person name="de Oliveira A.L."/>
            <person name="Srivastava A."/>
            <person name="Espada-Hinojosa S."/>
            <person name="Bright M."/>
        </authorList>
    </citation>
    <scope>NUCLEOTIDE SEQUENCE</scope>
    <source>
        <strain evidence="3">Tica-EPR-9o50.N</strain>
    </source>
</reference>
<evidence type="ECO:0000313" key="3">
    <source>
        <dbReference type="EMBL" id="USF87016.1"/>
    </source>
</evidence>
<dbReference type="AlphaFoldDB" id="A0A9J6ZWI4"/>
<accession>A0A9J6ZWI4</accession>
<organism evidence="3 4">
    <name type="scientific">Candidatus Endoriftia persephonae</name>
    <dbReference type="NCBI Taxonomy" id="393765"/>
    <lineage>
        <taxon>Bacteria</taxon>
        <taxon>Pseudomonadati</taxon>
        <taxon>Pseudomonadota</taxon>
        <taxon>Gammaproteobacteria</taxon>
        <taxon>Chromatiales</taxon>
        <taxon>Sedimenticolaceae</taxon>
        <taxon>Candidatus Endoriftia</taxon>
    </lineage>
</organism>
<dbReference type="KEGG" id="eps:L0Y14_12850"/>
<name>A0A9J6ZWI4_9GAMM</name>
<dbReference type="Gene3D" id="3.40.30.10">
    <property type="entry name" value="Glutaredoxin"/>
    <property type="match status" value="1"/>
</dbReference>
<gene>
    <name evidence="3" type="ORF">L0Y14_12850</name>
</gene>
<sequence>MPKRPSSKQRRFVFLTLSLIVFGMAYYTGNRYSDNTLPAIAGVLLRPPHPLPEFQLSSRDDTRFDQSQLEGSWSLLGFAEQTAQPSPLLRLTQVHNRFSAEPELQQQLRFIYIDDGSDPARHVMLEQIGERFLTLQGDPATLQEMRARFGATQGEEEAPLFLIGPAGRIHALFTSFQEGASIAADIKTLINHYR</sequence>
<dbReference type="RefSeq" id="WP_006474803.1">
    <property type="nucleotide sequence ID" value="NZ_CP090569.1"/>
</dbReference>
<dbReference type="EMBL" id="CP090569">
    <property type="protein sequence ID" value="USF87016.1"/>
    <property type="molecule type" value="Genomic_DNA"/>
</dbReference>